<feature type="compositionally biased region" description="Polar residues" evidence="11">
    <location>
        <begin position="261"/>
        <end position="272"/>
    </location>
</feature>
<accession>A0A9D3VBT2</accession>
<dbReference type="PROSITE" id="PS50071">
    <property type="entry name" value="HOMEOBOX_2"/>
    <property type="match status" value="1"/>
</dbReference>
<name>A0A9D3VBT2_9ROSI</name>
<dbReference type="Pfam" id="PF00046">
    <property type="entry name" value="Homeodomain"/>
    <property type="match status" value="1"/>
</dbReference>
<comment type="function">
    <text evidence="10">Transcription factor.</text>
</comment>
<dbReference type="EMBL" id="JAIQCV010000008">
    <property type="protein sequence ID" value="KAH1075246.1"/>
    <property type="molecule type" value="Genomic_DNA"/>
</dbReference>
<evidence type="ECO:0000256" key="6">
    <source>
        <dbReference type="ARBA" id="ARBA00023242"/>
    </source>
</evidence>
<dbReference type="Pfam" id="PF02183">
    <property type="entry name" value="HALZ"/>
    <property type="match status" value="1"/>
</dbReference>
<comment type="subcellular location">
    <subcellularLocation>
        <location evidence="1 8 9">Nucleus</location>
    </subcellularLocation>
</comment>
<dbReference type="PANTHER" id="PTHR24326:SF552">
    <property type="entry name" value="HOMEOBOX-LEUCINE ZIPPER PROTEIN"/>
    <property type="match status" value="1"/>
</dbReference>
<evidence type="ECO:0000256" key="1">
    <source>
        <dbReference type="ARBA" id="ARBA00004123"/>
    </source>
</evidence>
<dbReference type="InterPro" id="IPR009057">
    <property type="entry name" value="Homeodomain-like_sf"/>
</dbReference>
<feature type="transmembrane region" description="Helical" evidence="12">
    <location>
        <begin position="82"/>
        <end position="105"/>
    </location>
</feature>
<dbReference type="Proteomes" id="UP000828251">
    <property type="component" value="Unassembled WGS sequence"/>
</dbReference>
<comment type="similarity">
    <text evidence="7 10">Belongs to the HD-ZIP homeobox family. Class I subfamily.</text>
</comment>
<keyword evidence="6 8" id="KW-0539">Nucleus</keyword>
<dbReference type="PRINTS" id="PR00031">
    <property type="entry name" value="HTHREPRESSR"/>
</dbReference>
<evidence type="ECO:0000256" key="9">
    <source>
        <dbReference type="RuleBase" id="RU000682"/>
    </source>
</evidence>
<keyword evidence="15" id="KW-1185">Reference proteome</keyword>
<dbReference type="PANTHER" id="PTHR24326">
    <property type="entry name" value="HOMEOBOX-LEUCINE ZIPPER PROTEIN"/>
    <property type="match status" value="1"/>
</dbReference>
<reference evidence="14 15" key="1">
    <citation type="journal article" date="2021" name="Plant Biotechnol. J.">
        <title>Multi-omics assisted identification of the key and species-specific regulatory components of drought-tolerant mechanisms in Gossypium stocksii.</title>
        <authorList>
            <person name="Yu D."/>
            <person name="Ke L."/>
            <person name="Zhang D."/>
            <person name="Wu Y."/>
            <person name="Sun Y."/>
            <person name="Mei J."/>
            <person name="Sun J."/>
            <person name="Sun Y."/>
        </authorList>
    </citation>
    <scope>NUCLEOTIDE SEQUENCE [LARGE SCALE GENOMIC DNA]</scope>
    <source>
        <strain evidence="15">cv. E1</strain>
        <tissue evidence="14">Leaf</tissue>
    </source>
</reference>
<dbReference type="AlphaFoldDB" id="A0A9D3VBT2"/>
<keyword evidence="2 10" id="KW-0805">Transcription regulation</keyword>
<organism evidence="14 15">
    <name type="scientific">Gossypium stocksii</name>
    <dbReference type="NCBI Taxonomy" id="47602"/>
    <lineage>
        <taxon>Eukaryota</taxon>
        <taxon>Viridiplantae</taxon>
        <taxon>Streptophyta</taxon>
        <taxon>Embryophyta</taxon>
        <taxon>Tracheophyta</taxon>
        <taxon>Spermatophyta</taxon>
        <taxon>Magnoliopsida</taxon>
        <taxon>eudicotyledons</taxon>
        <taxon>Gunneridae</taxon>
        <taxon>Pentapetalae</taxon>
        <taxon>rosids</taxon>
        <taxon>malvids</taxon>
        <taxon>Malvales</taxon>
        <taxon>Malvaceae</taxon>
        <taxon>Malvoideae</taxon>
        <taxon>Gossypium</taxon>
    </lineage>
</organism>
<keyword evidence="12" id="KW-0812">Transmembrane</keyword>
<evidence type="ECO:0000313" key="15">
    <source>
        <dbReference type="Proteomes" id="UP000828251"/>
    </source>
</evidence>
<dbReference type="InterPro" id="IPR001356">
    <property type="entry name" value="HD"/>
</dbReference>
<evidence type="ECO:0000256" key="4">
    <source>
        <dbReference type="ARBA" id="ARBA00023155"/>
    </source>
</evidence>
<dbReference type="GO" id="GO:0000981">
    <property type="term" value="F:DNA-binding transcription factor activity, RNA polymerase II-specific"/>
    <property type="evidence" value="ECO:0007669"/>
    <property type="project" value="UniProtKB-UniRule"/>
</dbReference>
<comment type="caution">
    <text evidence="14">The sequence shown here is derived from an EMBL/GenBank/DDBJ whole genome shotgun (WGS) entry which is preliminary data.</text>
</comment>
<keyword evidence="3 8" id="KW-0238">DNA-binding</keyword>
<dbReference type="SUPFAM" id="SSF46689">
    <property type="entry name" value="Homeodomain-like"/>
    <property type="match status" value="1"/>
</dbReference>
<dbReference type="GO" id="GO:0043565">
    <property type="term" value="F:sequence-specific DNA binding"/>
    <property type="evidence" value="ECO:0007669"/>
    <property type="project" value="InterPro"/>
</dbReference>
<evidence type="ECO:0000256" key="11">
    <source>
        <dbReference type="SAM" id="MobiDB-lite"/>
    </source>
</evidence>
<dbReference type="GO" id="GO:0045893">
    <property type="term" value="P:positive regulation of DNA-templated transcription"/>
    <property type="evidence" value="ECO:0007669"/>
    <property type="project" value="TreeGrafter"/>
</dbReference>
<keyword evidence="12" id="KW-1133">Transmembrane helix</keyword>
<dbReference type="CDD" id="cd00086">
    <property type="entry name" value="homeodomain"/>
    <property type="match status" value="1"/>
</dbReference>
<feature type="region of interest" description="Disordered" evidence="11">
    <location>
        <begin position="246"/>
        <end position="272"/>
    </location>
</feature>
<proteinExistence type="inferred from homology"/>
<feature type="domain" description="Homeobox" evidence="13">
    <location>
        <begin position="142"/>
        <end position="202"/>
    </location>
</feature>
<evidence type="ECO:0000256" key="8">
    <source>
        <dbReference type="PROSITE-ProRule" id="PRU00108"/>
    </source>
</evidence>
<dbReference type="InterPro" id="IPR000047">
    <property type="entry name" value="HTH_motif"/>
</dbReference>
<evidence type="ECO:0000256" key="2">
    <source>
        <dbReference type="ARBA" id="ARBA00023015"/>
    </source>
</evidence>
<dbReference type="OrthoDB" id="6159439at2759"/>
<evidence type="ECO:0000259" key="13">
    <source>
        <dbReference type="PROSITE" id="PS50071"/>
    </source>
</evidence>
<evidence type="ECO:0000256" key="7">
    <source>
        <dbReference type="ARBA" id="ARBA00025748"/>
    </source>
</evidence>
<gene>
    <name evidence="14" type="ORF">J1N35_027574</name>
</gene>
<protein>
    <recommendedName>
        <fullName evidence="10">Homeobox-leucine zipper protein</fullName>
    </recommendedName>
    <alternativeName>
        <fullName evidence="10">HD-ZIP protein</fullName>
    </alternativeName>
    <alternativeName>
        <fullName evidence="10">Homeodomain transcription factor</fullName>
    </alternativeName>
</protein>
<feature type="DNA-binding region" description="Homeobox" evidence="8">
    <location>
        <begin position="144"/>
        <end position="203"/>
    </location>
</feature>
<dbReference type="Gene3D" id="1.10.10.60">
    <property type="entry name" value="Homeodomain-like"/>
    <property type="match status" value="1"/>
</dbReference>
<dbReference type="InterPro" id="IPR017970">
    <property type="entry name" value="Homeobox_CS"/>
</dbReference>
<dbReference type="InterPro" id="IPR003106">
    <property type="entry name" value="Leu_zip_homeo"/>
</dbReference>
<sequence length="348" mass="40294">MNWRDPMQVPHSQSRYDMSLLETNGQSMSFEKKSTRVSNRFPIKHQQEVFSPSKPASGQVQAHPSDTLSTTYRHIVSQSYIMFIYTLALLHLSLLHTLCPVIIYYTMLANKEQLHTAAVKTELGLSGLDHLDMHHHPITNIRSSNRNKRRFSDEQIRLLEVMFESDSRPESLIKQQLANELGLQPRQIAIWFQNRRARSKAKQIERDYNVLKESYDALSSSYESLKRENQSLRIQLQNLKGQLEMEHENQQHYGPNRADENSGNAKPENGSTILDTNEKVTILFEGYDLLLPCDDNSRNVESEDGDRVALDMIEATNGSLTSSEKWCRFESNCFLDESSCSSNWWEYW</sequence>
<evidence type="ECO:0000256" key="12">
    <source>
        <dbReference type="SAM" id="Phobius"/>
    </source>
</evidence>
<evidence type="ECO:0000256" key="10">
    <source>
        <dbReference type="RuleBase" id="RU369038"/>
    </source>
</evidence>
<keyword evidence="5 10" id="KW-0804">Transcription</keyword>
<dbReference type="SMART" id="SM00389">
    <property type="entry name" value="HOX"/>
    <property type="match status" value="1"/>
</dbReference>
<evidence type="ECO:0000256" key="5">
    <source>
        <dbReference type="ARBA" id="ARBA00023163"/>
    </source>
</evidence>
<dbReference type="GO" id="GO:0005634">
    <property type="term" value="C:nucleus"/>
    <property type="evidence" value="ECO:0007669"/>
    <property type="project" value="UniProtKB-SubCell"/>
</dbReference>
<dbReference type="PROSITE" id="PS00027">
    <property type="entry name" value="HOMEOBOX_1"/>
    <property type="match status" value="1"/>
</dbReference>
<evidence type="ECO:0000313" key="14">
    <source>
        <dbReference type="EMBL" id="KAH1075246.1"/>
    </source>
</evidence>
<keyword evidence="4 8" id="KW-0371">Homeobox</keyword>
<evidence type="ECO:0000256" key="3">
    <source>
        <dbReference type="ARBA" id="ARBA00023125"/>
    </source>
</evidence>
<keyword evidence="12" id="KW-0472">Membrane</keyword>
<dbReference type="InterPro" id="IPR045224">
    <property type="entry name" value="HDZip_class_I_plant"/>
</dbReference>